<sequence length="249" mass="27724">MKPSGDDPTAREPEHALPKHVAIIMDGNGRWAAERGLPRVEGHRAGTENVRGIIKACLEADVEVLTLYAFSTENWLRPREEIDALFSILSDVIDGETDELRRVGVRVHHLGSLEGVPESLAQRVRYAVNATQANDRLTLNIAFNYGSRGEIVRAVRRIVACGVEPGQIDEELISANLYTAGLPDPDLIIRTAGEMRLSNFLLWQAAYAEYWCTEVFWPDLTPDLFRAALADYTRRDRRFGGLPTPTAAT</sequence>
<evidence type="ECO:0000256" key="2">
    <source>
        <dbReference type="HAMAP-Rule" id="MF_01139"/>
    </source>
</evidence>
<reference evidence="3 4" key="1">
    <citation type="journal article" date="2016" name="Nat. Commun.">
        <title>Thousands of microbial genomes shed light on interconnected biogeochemical processes in an aquifer system.</title>
        <authorList>
            <person name="Anantharaman K."/>
            <person name="Brown C.T."/>
            <person name="Hug L.A."/>
            <person name="Sharon I."/>
            <person name="Castelle C.J."/>
            <person name="Probst A.J."/>
            <person name="Thomas B.C."/>
            <person name="Singh A."/>
            <person name="Wilkins M.J."/>
            <person name="Karaoz U."/>
            <person name="Brodie E.L."/>
            <person name="Williams K.H."/>
            <person name="Hubbard S.S."/>
            <person name="Banfield J.F."/>
        </authorList>
    </citation>
    <scope>NUCLEOTIDE SEQUENCE [LARGE SCALE GENOMIC DNA]</scope>
    <source>
        <strain evidence="4">RIFCSPLOWO2_12_FULL_64_10</strain>
    </source>
</reference>
<gene>
    <name evidence="3" type="ORF">A3F84_23285</name>
</gene>
<dbReference type="EMBL" id="MFKF01000407">
    <property type="protein sequence ID" value="OGG44317.1"/>
    <property type="molecule type" value="Genomic_DNA"/>
</dbReference>
<dbReference type="GO" id="GO:0008834">
    <property type="term" value="F:ditrans,polycis-undecaprenyl-diphosphate synthase [(2E,6E)-farnesyl-diphosphate specific] activity"/>
    <property type="evidence" value="ECO:0007669"/>
    <property type="project" value="TreeGrafter"/>
</dbReference>
<name>A0A1F6C5Y4_HANXR</name>
<feature type="binding site" evidence="2">
    <location>
        <position position="190"/>
    </location>
    <ligand>
        <name>substrate</name>
    </ligand>
</feature>
<dbReference type="GO" id="GO:0000287">
    <property type="term" value="F:magnesium ion binding"/>
    <property type="evidence" value="ECO:0007669"/>
    <property type="project" value="UniProtKB-UniRule"/>
</dbReference>
<dbReference type="Pfam" id="PF01255">
    <property type="entry name" value="Prenyltransf"/>
    <property type="match status" value="1"/>
</dbReference>
<dbReference type="HAMAP" id="MF_01139">
    <property type="entry name" value="ISPT"/>
    <property type="match status" value="1"/>
</dbReference>
<dbReference type="PANTHER" id="PTHR10291:SF0">
    <property type="entry name" value="DEHYDRODOLICHYL DIPHOSPHATE SYNTHASE 2"/>
    <property type="match status" value="1"/>
</dbReference>
<dbReference type="GO" id="GO:0030145">
    <property type="term" value="F:manganese ion binding"/>
    <property type="evidence" value="ECO:0007669"/>
    <property type="project" value="TreeGrafter"/>
</dbReference>
<dbReference type="AlphaFoldDB" id="A0A1F6C5Y4"/>
<keyword evidence="1 2" id="KW-0808">Transferase</keyword>
<feature type="binding site" evidence="2">
    <location>
        <begin position="71"/>
        <end position="73"/>
    </location>
    <ligand>
        <name>substrate</name>
    </ligand>
</feature>
<organism evidence="3 4">
    <name type="scientific">Handelsmanbacteria sp. (strain RIFCSPLOWO2_12_FULL_64_10)</name>
    <dbReference type="NCBI Taxonomy" id="1817868"/>
    <lineage>
        <taxon>Bacteria</taxon>
        <taxon>Candidatus Handelsmaniibacteriota</taxon>
    </lineage>
</organism>
<keyword evidence="2" id="KW-0460">Magnesium</keyword>
<evidence type="ECO:0000313" key="3">
    <source>
        <dbReference type="EMBL" id="OGG44317.1"/>
    </source>
</evidence>
<feature type="binding site" evidence="2">
    <location>
        <begin position="27"/>
        <end position="30"/>
    </location>
    <ligand>
        <name>substrate</name>
    </ligand>
</feature>
<accession>A0A1F6C5Y4</accession>
<dbReference type="InterPro" id="IPR018520">
    <property type="entry name" value="UPP_synth-like_CS"/>
</dbReference>
<keyword evidence="2" id="KW-0479">Metal-binding</keyword>
<evidence type="ECO:0000313" key="4">
    <source>
        <dbReference type="Proteomes" id="UP000178606"/>
    </source>
</evidence>
<dbReference type="FunFam" id="3.40.1180.10:FF:000001">
    <property type="entry name" value="(2E,6E)-farnesyl-diphosphate-specific ditrans,polycis-undecaprenyl-diphosphate synthase"/>
    <property type="match status" value="1"/>
</dbReference>
<feature type="binding site" evidence="2">
    <location>
        <position position="26"/>
    </location>
    <ligand>
        <name>Mg(2+)</name>
        <dbReference type="ChEBI" id="CHEBI:18420"/>
    </ligand>
</feature>
<feature type="binding site" evidence="2">
    <location>
        <position position="77"/>
    </location>
    <ligand>
        <name>substrate</name>
    </ligand>
</feature>
<dbReference type="InterPro" id="IPR036424">
    <property type="entry name" value="UPP_synth-like_sf"/>
</dbReference>
<feature type="active site" evidence="2">
    <location>
        <position position="26"/>
    </location>
</feature>
<evidence type="ECO:0000256" key="1">
    <source>
        <dbReference type="ARBA" id="ARBA00022679"/>
    </source>
</evidence>
<proteinExistence type="inferred from homology"/>
<comment type="function">
    <text evidence="2">Catalyzes the condensation of isopentenyl diphosphate (IPP) with allylic pyrophosphates generating different type of terpenoids.</text>
</comment>
<dbReference type="NCBIfam" id="TIGR00055">
    <property type="entry name" value="uppS"/>
    <property type="match status" value="1"/>
</dbReference>
<dbReference type="Gene3D" id="3.40.1180.10">
    <property type="entry name" value="Decaprenyl diphosphate synthase-like"/>
    <property type="match status" value="1"/>
</dbReference>
<dbReference type="GO" id="GO:0005829">
    <property type="term" value="C:cytosol"/>
    <property type="evidence" value="ECO:0007669"/>
    <property type="project" value="TreeGrafter"/>
</dbReference>
<dbReference type="PROSITE" id="PS01066">
    <property type="entry name" value="UPP_SYNTHASE"/>
    <property type="match status" value="1"/>
</dbReference>
<dbReference type="InterPro" id="IPR001441">
    <property type="entry name" value="UPP_synth-like"/>
</dbReference>
<comment type="similarity">
    <text evidence="2">Belongs to the UPP synthase family.</text>
</comment>
<dbReference type="PANTHER" id="PTHR10291">
    <property type="entry name" value="DEHYDRODOLICHYL DIPHOSPHATE SYNTHASE FAMILY MEMBER"/>
    <property type="match status" value="1"/>
</dbReference>
<feature type="binding site" evidence="2">
    <location>
        <begin position="196"/>
        <end position="198"/>
    </location>
    <ligand>
        <name>substrate</name>
    </ligand>
</feature>
<comment type="caution">
    <text evidence="3">The sequence shown here is derived from an EMBL/GenBank/DDBJ whole genome shotgun (WGS) entry which is preliminary data.</text>
</comment>
<comment type="subunit">
    <text evidence="2">Homodimer.</text>
</comment>
<dbReference type="Proteomes" id="UP000178606">
    <property type="component" value="Unassembled WGS sequence"/>
</dbReference>
<dbReference type="SUPFAM" id="SSF64005">
    <property type="entry name" value="Undecaprenyl diphosphate synthase"/>
    <property type="match status" value="1"/>
</dbReference>
<feature type="binding site" evidence="2">
    <location>
        <position position="39"/>
    </location>
    <ligand>
        <name>substrate</name>
    </ligand>
</feature>
<dbReference type="CDD" id="cd00475">
    <property type="entry name" value="Cis_IPPS"/>
    <property type="match status" value="1"/>
</dbReference>
<dbReference type="GO" id="GO:0016094">
    <property type="term" value="P:polyprenol biosynthetic process"/>
    <property type="evidence" value="ECO:0007669"/>
    <property type="project" value="TreeGrafter"/>
</dbReference>
<feature type="binding site" evidence="2">
    <location>
        <position position="31"/>
    </location>
    <ligand>
        <name>substrate</name>
    </ligand>
</feature>
<feature type="binding site" evidence="2">
    <location>
        <position position="43"/>
    </location>
    <ligand>
        <name>substrate</name>
    </ligand>
</feature>
<feature type="active site" description="Proton acceptor" evidence="2">
    <location>
        <position position="74"/>
    </location>
</feature>
<dbReference type="EC" id="2.5.1.-" evidence="2"/>
<protein>
    <recommendedName>
        <fullName evidence="2">Isoprenyl transferase</fullName>
        <ecNumber evidence="2">2.5.1.-</ecNumber>
    </recommendedName>
</protein>
<feature type="binding site" evidence="2">
    <location>
        <position position="75"/>
    </location>
    <ligand>
        <name>substrate</name>
    </ligand>
</feature>
<feature type="binding site" evidence="2">
    <location>
        <position position="209"/>
    </location>
    <ligand>
        <name>Mg(2+)</name>
        <dbReference type="ChEBI" id="CHEBI:18420"/>
    </ligand>
</feature>
<comment type="cofactor">
    <cofactor evidence="2">
        <name>Mg(2+)</name>
        <dbReference type="ChEBI" id="CHEBI:18420"/>
    </cofactor>
    <text evidence="2">Binds 2 magnesium ions per subunit.</text>
</comment>